<dbReference type="Pfam" id="PF03781">
    <property type="entry name" value="FGE-sulfatase"/>
    <property type="match status" value="1"/>
</dbReference>
<dbReference type="EMBL" id="AGDY01000004">
    <property type="protein sequence ID" value="EMB23434.1"/>
    <property type="molecule type" value="Genomic_DNA"/>
</dbReference>
<evidence type="ECO:0000313" key="3">
    <source>
        <dbReference type="EMBL" id="EMB23434.1"/>
    </source>
</evidence>
<gene>
    <name evidence="3" type="ORF">HMPREF9723_00572</name>
</gene>
<evidence type="ECO:0000259" key="2">
    <source>
        <dbReference type="Pfam" id="PF03781"/>
    </source>
</evidence>
<keyword evidence="1" id="KW-1133">Transmembrane helix</keyword>
<evidence type="ECO:0000256" key="1">
    <source>
        <dbReference type="SAM" id="Phobius"/>
    </source>
</evidence>
<dbReference type="GO" id="GO:0120147">
    <property type="term" value="F:formylglycine-generating oxidase activity"/>
    <property type="evidence" value="ECO:0007669"/>
    <property type="project" value="TreeGrafter"/>
</dbReference>
<protein>
    <recommendedName>
        <fullName evidence="2">Sulfatase-modifying factor enzyme-like domain-containing protein</fullName>
    </recommendedName>
</protein>
<dbReference type="Gene3D" id="3.90.1580.10">
    <property type="entry name" value="paralog of FGE (formylglycine-generating enzyme)"/>
    <property type="match status" value="1"/>
</dbReference>
<dbReference type="SUPFAM" id="SSF56436">
    <property type="entry name" value="C-type lectin-like"/>
    <property type="match status" value="1"/>
</dbReference>
<dbReference type="PANTHER" id="PTHR23150">
    <property type="entry name" value="SULFATASE MODIFYING FACTOR 1, 2"/>
    <property type="match status" value="1"/>
</dbReference>
<dbReference type="PATRIC" id="fig|999434.4.peg.597"/>
<dbReference type="HOGENOM" id="CLU_012431_1_0_12"/>
<dbReference type="InterPro" id="IPR005532">
    <property type="entry name" value="SUMF_dom"/>
</dbReference>
<dbReference type="RefSeq" id="WP_002690903.1">
    <property type="nucleotide sequence ID" value="NZ_CM001797.1"/>
</dbReference>
<dbReference type="InterPro" id="IPR042095">
    <property type="entry name" value="SUMF_sf"/>
</dbReference>
<proteinExistence type="predicted"/>
<feature type="domain" description="Sulfatase-modifying factor enzyme-like" evidence="2">
    <location>
        <begin position="81"/>
        <end position="358"/>
    </location>
</feature>
<accession>A0A0F6MQ55</accession>
<keyword evidence="1" id="KW-0812">Transmembrane</keyword>
<reference evidence="3" key="1">
    <citation type="submission" date="2012-01" db="EMBL/GenBank/DDBJ databases">
        <title>The Genome Sequence of Treponema denticola OTK.</title>
        <authorList>
            <consortium name="The Broad Institute Genome Sequencing Platform"/>
            <person name="Earl A."/>
            <person name="Ward D."/>
            <person name="Feldgarden M."/>
            <person name="Gevers D."/>
            <person name="Blanton J.M."/>
            <person name="Fenno C.J."/>
            <person name="Baranova O.V."/>
            <person name="Mathney J."/>
            <person name="Dewhirst F.E."/>
            <person name="Izard J."/>
            <person name="Young S.K."/>
            <person name="Zeng Q."/>
            <person name="Gargeya S."/>
            <person name="Fitzgerald M."/>
            <person name="Haas B."/>
            <person name="Abouelleil A."/>
            <person name="Alvarado L."/>
            <person name="Arachchi H.M."/>
            <person name="Berlin A."/>
            <person name="Chapman S.B."/>
            <person name="Gearin G."/>
            <person name="Goldberg J."/>
            <person name="Griggs A."/>
            <person name="Gujja S."/>
            <person name="Hansen M."/>
            <person name="Heiman D."/>
            <person name="Howarth C."/>
            <person name="Larimer J."/>
            <person name="Lui A."/>
            <person name="MacDonald P.J.P."/>
            <person name="McCowen C."/>
            <person name="Montmayeur A."/>
            <person name="Murphy C."/>
            <person name="Neiman D."/>
            <person name="Pearson M."/>
            <person name="Priest M."/>
            <person name="Roberts A."/>
            <person name="Saif S."/>
            <person name="Shea T."/>
            <person name="Sisk P."/>
            <person name="Stolte C."/>
            <person name="Sykes S."/>
            <person name="Wortman J."/>
            <person name="Nusbaum C."/>
            <person name="Birren B."/>
        </authorList>
    </citation>
    <scope>NUCLEOTIDE SEQUENCE [LARGE SCALE GENOMIC DNA]</scope>
    <source>
        <strain evidence="3">OTK</strain>
    </source>
</reference>
<comment type="caution">
    <text evidence="3">The sequence shown here is derived from an EMBL/GenBank/DDBJ whole genome shotgun (WGS) entry which is preliminary data.</text>
</comment>
<dbReference type="PANTHER" id="PTHR23150:SF19">
    <property type="entry name" value="FORMYLGLYCINE-GENERATING ENZYME"/>
    <property type="match status" value="1"/>
</dbReference>
<name>A0A0F6MQ55_TREDN</name>
<feature type="transmembrane region" description="Helical" evidence="1">
    <location>
        <begin position="21"/>
        <end position="39"/>
    </location>
</feature>
<dbReference type="InterPro" id="IPR051043">
    <property type="entry name" value="Sulfatase_Mod_Factor_Kinase"/>
</dbReference>
<dbReference type="AlphaFoldDB" id="A0A0F6MQ55"/>
<keyword evidence="1" id="KW-0472">Membrane</keyword>
<sequence length="366" mass="41521">MHFFKQFLKKIKNMDPYSRANIFYLILAVAIIGSILFFTREKIINYPYDSIENFKTMISVTKKPVTVIGKGDDGVFLEGRSITLSPYKIGKYEVAFTFWREVYNWAVSESKHKYVFQSMGQPGIFMTSGSDPDDLYEIADVRKKAESLGLPYKTVKCGLYPVTKMSWSDAIIWCNALSEKEGLDPVYFYDGQVLRSSLEITKTENPEVRMKNNGYRLPTEAEWEFAARGGDVSAPDWDFGFAGTDDFNAADDYAWHSGNSSFLNAGAITEIIDIHPIGQKKPNRLGLYDMSGNCWEWCFDRYNSRLPGEFIDPINNMGARPRIIKSGSARNPPAFARVKSWGYATPVNPGYILGFRLAQTIVKDNQ</sequence>
<dbReference type="Proteomes" id="UP000011701">
    <property type="component" value="Chromosome"/>
</dbReference>
<dbReference type="InterPro" id="IPR016187">
    <property type="entry name" value="CTDL_fold"/>
</dbReference>
<organism evidence="3">
    <name type="scientific">Treponema denticola OTK</name>
    <dbReference type="NCBI Taxonomy" id="999434"/>
    <lineage>
        <taxon>Bacteria</taxon>
        <taxon>Pseudomonadati</taxon>
        <taxon>Spirochaetota</taxon>
        <taxon>Spirochaetia</taxon>
        <taxon>Spirochaetales</taxon>
        <taxon>Treponemataceae</taxon>
        <taxon>Treponema</taxon>
    </lineage>
</organism>